<dbReference type="InterPro" id="IPR018980">
    <property type="entry name" value="FERM_PH-like_C"/>
</dbReference>
<dbReference type="InterPro" id="IPR041788">
    <property type="entry name" value="FARP1/FARP2/FRMD7_FERM_C"/>
</dbReference>
<name>A0A8K1GRK8_9PASS</name>
<dbReference type="PROSITE" id="PS50057">
    <property type="entry name" value="FERM_3"/>
    <property type="match status" value="1"/>
</dbReference>
<dbReference type="SUPFAM" id="SSF52540">
    <property type="entry name" value="P-loop containing nucleoside triphosphate hydrolases"/>
    <property type="match status" value="1"/>
</dbReference>
<dbReference type="PROSITE" id="PS50003">
    <property type="entry name" value="PH_DOMAIN"/>
    <property type="match status" value="2"/>
</dbReference>
<protein>
    <recommendedName>
        <fullName evidence="20">FERM, ARHGEF and pleckstrin domain-containing protein 2</fullName>
    </recommendedName>
    <alternativeName>
        <fullName evidence="21">FERM, RhoGEF and pleckstrin domain-containing protein 2</fullName>
    </alternativeName>
</protein>
<dbReference type="CDD" id="cd17190">
    <property type="entry name" value="FERM_F1_FARP2"/>
    <property type="match status" value="1"/>
</dbReference>
<dbReference type="CDD" id="cd13235">
    <property type="entry name" value="PH2_FARP1-like"/>
    <property type="match status" value="1"/>
</dbReference>
<evidence type="ECO:0000259" key="26">
    <source>
        <dbReference type="PROSITE" id="PS50010"/>
    </source>
</evidence>
<dbReference type="SMART" id="SM00325">
    <property type="entry name" value="RhoGEF"/>
    <property type="match status" value="1"/>
</dbReference>
<evidence type="ECO:0000256" key="1">
    <source>
        <dbReference type="ARBA" id="ARBA00004186"/>
    </source>
</evidence>
<keyword evidence="17" id="KW-0131">Cell cycle</keyword>
<keyword evidence="5" id="KW-1003">Cell membrane</keyword>
<dbReference type="InterPro" id="IPR000219">
    <property type="entry name" value="DH_dom"/>
</dbReference>
<evidence type="ECO:0000256" key="21">
    <source>
        <dbReference type="ARBA" id="ARBA00077156"/>
    </source>
</evidence>
<dbReference type="FunFam" id="3.10.20.90:FF:000040">
    <property type="entry name" value="FERM, RhoGEF and pleckstrin domain-containing protein"/>
    <property type="match status" value="1"/>
</dbReference>
<feature type="domain" description="FERM" evidence="27">
    <location>
        <begin position="425"/>
        <end position="703"/>
    </location>
</feature>
<dbReference type="PRINTS" id="PR01740">
    <property type="entry name" value="SEPTIN2"/>
</dbReference>
<feature type="domain" description="Septin-type G" evidence="28">
    <location>
        <begin position="34"/>
        <end position="306"/>
    </location>
</feature>
<dbReference type="InterPro" id="IPR029071">
    <property type="entry name" value="Ubiquitin-like_domsf"/>
</dbReference>
<feature type="compositionally biased region" description="Basic and acidic residues" evidence="24">
    <location>
        <begin position="1265"/>
        <end position="1276"/>
    </location>
</feature>
<evidence type="ECO:0000256" key="9">
    <source>
        <dbReference type="ARBA" id="ARBA00022658"/>
    </source>
</evidence>
<evidence type="ECO:0000256" key="17">
    <source>
        <dbReference type="ARBA" id="ARBA00023306"/>
    </source>
</evidence>
<dbReference type="InterPro" id="IPR014847">
    <property type="entry name" value="FA"/>
</dbReference>
<evidence type="ECO:0000259" key="27">
    <source>
        <dbReference type="PROSITE" id="PS50057"/>
    </source>
</evidence>
<comment type="function">
    <text evidence="18">Functions as a guanine nucleotide exchange factor that activates RAC1. May have relatively low activity. Plays a role in the response to class 3 semaphorins and remodeling of the actin cytoskeleton. Plays a role in TNFSF11-mediated osteoclast differentiation, especially in podosome rearrangement and reorganization of the actin cytoskeleton. Regulates the activation of ITGB3, integrin signaling and cell adhesion.</text>
</comment>
<dbReference type="Gene3D" id="3.10.20.90">
    <property type="entry name" value="Phosphatidylinositol 3-kinase Catalytic Subunit, Chain A, domain 1"/>
    <property type="match status" value="1"/>
</dbReference>
<keyword evidence="16" id="KW-0966">Cell projection</keyword>
<dbReference type="Gene3D" id="1.20.900.10">
    <property type="entry name" value="Dbl homology (DH) domain"/>
    <property type="match status" value="1"/>
</dbReference>
<dbReference type="SUPFAM" id="SSF48065">
    <property type="entry name" value="DBL homology domain (DH-domain)"/>
    <property type="match status" value="1"/>
</dbReference>
<feature type="region of interest" description="Disordered" evidence="24">
    <location>
        <begin position="737"/>
        <end position="830"/>
    </location>
</feature>
<keyword evidence="12" id="KW-0498">Mitosis</keyword>
<dbReference type="InterPro" id="IPR008113">
    <property type="entry name" value="Septin2"/>
</dbReference>
<dbReference type="CDD" id="cd01220">
    <property type="entry name" value="PH1_FARP1-like"/>
    <property type="match status" value="1"/>
</dbReference>
<keyword evidence="9" id="KW-0344">Guanine-nucleotide releasing factor</keyword>
<dbReference type="Pfam" id="PF09380">
    <property type="entry name" value="FERM_C"/>
    <property type="match status" value="1"/>
</dbReference>
<dbReference type="GO" id="GO:0005525">
    <property type="term" value="F:GTP binding"/>
    <property type="evidence" value="ECO:0007669"/>
    <property type="project" value="UniProtKB-KW"/>
</dbReference>
<dbReference type="FunFam" id="1.20.900.10:FF:000020">
    <property type="entry name" value="FERM, RhoGEF and pleckstrin domain-containing protein 2"/>
    <property type="match status" value="1"/>
</dbReference>
<evidence type="ECO:0000256" key="5">
    <source>
        <dbReference type="ARBA" id="ARBA00022475"/>
    </source>
</evidence>
<dbReference type="GO" id="GO:0005085">
    <property type="term" value="F:guanyl-nucleotide exchange factor activity"/>
    <property type="evidence" value="ECO:0007669"/>
    <property type="project" value="UniProtKB-KW"/>
</dbReference>
<dbReference type="InterPro" id="IPR035963">
    <property type="entry name" value="FERM_2"/>
</dbReference>
<dbReference type="GO" id="GO:0048468">
    <property type="term" value="P:cell development"/>
    <property type="evidence" value="ECO:0007669"/>
    <property type="project" value="UniProtKB-ARBA"/>
</dbReference>
<dbReference type="Pfam" id="PF00373">
    <property type="entry name" value="FERM_M"/>
    <property type="match status" value="1"/>
</dbReference>
<dbReference type="Pfam" id="PF09379">
    <property type="entry name" value="FERM_N"/>
    <property type="match status" value="1"/>
</dbReference>
<keyword evidence="13 22" id="KW-0342">GTP-binding</keyword>
<evidence type="ECO:0000256" key="22">
    <source>
        <dbReference type="RuleBase" id="RU004560"/>
    </source>
</evidence>
<keyword evidence="10" id="KW-0677">Repeat</keyword>
<keyword evidence="6" id="KW-0963">Cytoplasm</keyword>
<dbReference type="SMART" id="SM00295">
    <property type="entry name" value="B41"/>
    <property type="match status" value="1"/>
</dbReference>
<dbReference type="GO" id="GO:0007165">
    <property type="term" value="P:signal transduction"/>
    <property type="evidence" value="ECO:0007669"/>
    <property type="project" value="UniProtKB-ARBA"/>
</dbReference>
<dbReference type="SMART" id="SM01196">
    <property type="entry name" value="FERM_C"/>
    <property type="match status" value="1"/>
</dbReference>
<dbReference type="SMART" id="SM01195">
    <property type="entry name" value="FA"/>
    <property type="match status" value="1"/>
</dbReference>
<evidence type="ECO:0000256" key="20">
    <source>
        <dbReference type="ARBA" id="ARBA00069488"/>
    </source>
</evidence>
<evidence type="ECO:0000256" key="19">
    <source>
        <dbReference type="ARBA" id="ARBA00063142"/>
    </source>
</evidence>
<dbReference type="CDD" id="cd01850">
    <property type="entry name" value="CDC_Septin"/>
    <property type="match status" value="1"/>
</dbReference>
<dbReference type="CDD" id="cd13193">
    <property type="entry name" value="FERM_C_FARP1-like"/>
    <property type="match status" value="1"/>
</dbReference>
<dbReference type="Proteomes" id="UP000796761">
    <property type="component" value="Unassembled WGS sequence"/>
</dbReference>
<evidence type="ECO:0000256" key="18">
    <source>
        <dbReference type="ARBA" id="ARBA00057351"/>
    </source>
</evidence>
<dbReference type="Pfam" id="PF08736">
    <property type="entry name" value="FA"/>
    <property type="match status" value="1"/>
</dbReference>
<feature type="domain" description="PH" evidence="25">
    <location>
        <begin position="1305"/>
        <end position="1402"/>
    </location>
</feature>
<dbReference type="InterPro" id="IPR001849">
    <property type="entry name" value="PH_domain"/>
</dbReference>
<dbReference type="FunFam" id="2.30.29.30:FF:000046">
    <property type="entry name" value="FERM, RhoGEF and pleckstrin domain-containing protein 1"/>
    <property type="match status" value="1"/>
</dbReference>
<dbReference type="PROSITE" id="PS51719">
    <property type="entry name" value="G_SEPTIN"/>
    <property type="match status" value="1"/>
</dbReference>
<comment type="similarity">
    <text evidence="22">Belongs to the TRAFAC class TrmE-Era-EngA-EngB-Septin-like GTPase superfamily. Septin GTPase family.</text>
</comment>
<gene>
    <name evidence="29" type="ORF">HGM15179_003612</name>
</gene>
<comment type="subunit">
    <text evidence="19">Interacts with PLXNA1. Interaction with PLXNA1 or PIP5K1C lowers its guanine nucleotide exchange activity. Dissociates from PLXNA1 when SEMA3A binds to the receptor. Interacts with PIP5K1C via its FERM domain. The interaction with PIP5K1C is enhanced by SEMA3A binding. Interacts with RAC1.</text>
</comment>
<dbReference type="Pfam" id="PF00169">
    <property type="entry name" value="PH"/>
    <property type="match status" value="2"/>
</dbReference>
<dbReference type="CDD" id="cd14473">
    <property type="entry name" value="FERM_B-lobe"/>
    <property type="match status" value="1"/>
</dbReference>
<dbReference type="InterPro" id="IPR030379">
    <property type="entry name" value="G_SEPTIN_dom"/>
</dbReference>
<evidence type="ECO:0000256" key="12">
    <source>
        <dbReference type="ARBA" id="ARBA00022776"/>
    </source>
</evidence>
<dbReference type="SUPFAM" id="SSF47031">
    <property type="entry name" value="Second domain of FERM"/>
    <property type="match status" value="1"/>
</dbReference>
<dbReference type="PANTHER" id="PTHR45858:SF4">
    <property type="entry name" value="FERM, ARHGEF AND PLECKSTRIN DOMAIN-CONTAINING PROTEIN 2"/>
    <property type="match status" value="1"/>
</dbReference>
<dbReference type="EMBL" id="SWJQ01000072">
    <property type="protein sequence ID" value="TRZ23457.1"/>
    <property type="molecule type" value="Genomic_DNA"/>
</dbReference>
<dbReference type="GO" id="GO:0005819">
    <property type="term" value="C:spindle"/>
    <property type="evidence" value="ECO:0007669"/>
    <property type="project" value="UniProtKB-SubCell"/>
</dbReference>
<evidence type="ECO:0000256" key="7">
    <source>
        <dbReference type="ARBA" id="ARBA00022553"/>
    </source>
</evidence>
<evidence type="ECO:0000256" key="14">
    <source>
        <dbReference type="ARBA" id="ARBA00023136"/>
    </source>
</evidence>
<evidence type="ECO:0000256" key="24">
    <source>
        <dbReference type="SAM" id="MobiDB-lite"/>
    </source>
</evidence>
<evidence type="ECO:0000256" key="15">
    <source>
        <dbReference type="ARBA" id="ARBA00023212"/>
    </source>
</evidence>
<keyword evidence="8" id="KW-0132">Cell division</keyword>
<evidence type="ECO:0000259" key="28">
    <source>
        <dbReference type="PROSITE" id="PS51719"/>
    </source>
</evidence>
<dbReference type="PROSITE" id="PS00660">
    <property type="entry name" value="FERM_1"/>
    <property type="match status" value="1"/>
</dbReference>
<dbReference type="GO" id="GO:0030496">
    <property type="term" value="C:midbody"/>
    <property type="evidence" value="ECO:0007669"/>
    <property type="project" value="UniProtKB-SubCell"/>
</dbReference>
<dbReference type="InterPro" id="IPR000299">
    <property type="entry name" value="FERM_domain"/>
</dbReference>
<keyword evidence="14" id="KW-0472">Membrane</keyword>
<dbReference type="InterPro" id="IPR019748">
    <property type="entry name" value="FERM_central"/>
</dbReference>
<organism evidence="29 30">
    <name type="scientific">Zosterops borbonicus</name>
    <dbReference type="NCBI Taxonomy" id="364589"/>
    <lineage>
        <taxon>Eukaryota</taxon>
        <taxon>Metazoa</taxon>
        <taxon>Chordata</taxon>
        <taxon>Craniata</taxon>
        <taxon>Vertebrata</taxon>
        <taxon>Euteleostomi</taxon>
        <taxon>Archelosauria</taxon>
        <taxon>Archosauria</taxon>
        <taxon>Dinosauria</taxon>
        <taxon>Saurischia</taxon>
        <taxon>Theropoda</taxon>
        <taxon>Coelurosauria</taxon>
        <taxon>Aves</taxon>
        <taxon>Neognathae</taxon>
        <taxon>Neoaves</taxon>
        <taxon>Telluraves</taxon>
        <taxon>Australaves</taxon>
        <taxon>Passeriformes</taxon>
        <taxon>Sylvioidea</taxon>
        <taxon>Zosteropidae</taxon>
        <taxon>Zosterops</taxon>
    </lineage>
</organism>
<dbReference type="GO" id="GO:0060170">
    <property type="term" value="C:ciliary membrane"/>
    <property type="evidence" value="ECO:0007669"/>
    <property type="project" value="UniProtKB-SubCell"/>
</dbReference>
<dbReference type="CDD" id="cd00160">
    <property type="entry name" value="RhoGEF"/>
    <property type="match status" value="1"/>
</dbReference>
<comment type="caution">
    <text evidence="29">The sequence shown here is derived from an EMBL/GenBank/DDBJ whole genome shotgun (WGS) entry which is preliminary data.</text>
</comment>
<dbReference type="OrthoDB" id="9990815at2759"/>
<keyword evidence="15" id="KW-0206">Cytoskeleton</keyword>
<feature type="domain" description="PH" evidence="25">
    <location>
        <begin position="1131"/>
        <end position="1228"/>
    </location>
</feature>
<dbReference type="InterPro" id="IPR019747">
    <property type="entry name" value="FERM_CS"/>
</dbReference>
<dbReference type="InterPro" id="IPR019749">
    <property type="entry name" value="Band_41_domain"/>
</dbReference>
<dbReference type="InterPro" id="IPR027417">
    <property type="entry name" value="P-loop_NTPase"/>
</dbReference>
<accession>A0A8K1GRK8</accession>
<dbReference type="GO" id="GO:0005829">
    <property type="term" value="C:cytosol"/>
    <property type="evidence" value="ECO:0007669"/>
    <property type="project" value="UniProtKB-ARBA"/>
</dbReference>
<evidence type="ECO:0000256" key="11">
    <source>
        <dbReference type="ARBA" id="ARBA00022741"/>
    </source>
</evidence>
<comment type="subcellular location">
    <subcellularLocation>
        <location evidence="3">Cell projection</location>
        <location evidence="3">Cilium membrane</location>
    </subcellularLocation>
    <subcellularLocation>
        <location evidence="4">Cleavage furrow</location>
    </subcellularLocation>
    <subcellularLocation>
        <location evidence="1">Cytoplasm</location>
        <location evidence="1">Cytoskeleton</location>
        <location evidence="1">Spindle</location>
    </subcellularLocation>
    <subcellularLocation>
        <location evidence="2">Midbody</location>
    </subcellularLocation>
</comment>
<evidence type="ECO:0000256" key="2">
    <source>
        <dbReference type="ARBA" id="ARBA00004214"/>
    </source>
</evidence>
<dbReference type="InterPro" id="IPR014352">
    <property type="entry name" value="FERM/acyl-CoA-bd_prot_sf"/>
</dbReference>
<keyword evidence="23" id="KW-0175">Coiled coil</keyword>
<feature type="region of interest" description="Disordered" evidence="24">
    <location>
        <begin position="1241"/>
        <end position="1279"/>
    </location>
</feature>
<dbReference type="Gene3D" id="1.20.80.10">
    <property type="match status" value="1"/>
</dbReference>
<feature type="domain" description="DH" evidence="26">
    <location>
        <begin position="911"/>
        <end position="1102"/>
    </location>
</feature>
<evidence type="ECO:0000256" key="8">
    <source>
        <dbReference type="ARBA" id="ARBA00022618"/>
    </source>
</evidence>
<evidence type="ECO:0000313" key="29">
    <source>
        <dbReference type="EMBL" id="TRZ23457.1"/>
    </source>
</evidence>
<dbReference type="SMART" id="SM00233">
    <property type="entry name" value="PH"/>
    <property type="match status" value="2"/>
</dbReference>
<keyword evidence="7" id="KW-0597">Phosphoprotein</keyword>
<feature type="coiled-coil region" evidence="23">
    <location>
        <begin position="1013"/>
        <end position="1043"/>
    </location>
</feature>
<dbReference type="GO" id="GO:0051301">
    <property type="term" value="P:cell division"/>
    <property type="evidence" value="ECO:0007669"/>
    <property type="project" value="UniProtKB-KW"/>
</dbReference>
<evidence type="ECO:0000256" key="16">
    <source>
        <dbReference type="ARBA" id="ARBA00023273"/>
    </source>
</evidence>
<dbReference type="PROSITE" id="PS50010">
    <property type="entry name" value="DH_2"/>
    <property type="match status" value="1"/>
</dbReference>
<dbReference type="InterPro" id="IPR011993">
    <property type="entry name" value="PH-like_dom_sf"/>
</dbReference>
<dbReference type="InterPro" id="IPR035899">
    <property type="entry name" value="DBL_dom_sf"/>
</dbReference>
<evidence type="ECO:0000256" key="4">
    <source>
        <dbReference type="ARBA" id="ARBA00004626"/>
    </source>
</evidence>
<dbReference type="InterPro" id="IPR016491">
    <property type="entry name" value="Septin"/>
</dbReference>
<dbReference type="Gene3D" id="2.30.29.30">
    <property type="entry name" value="Pleckstrin-homology domain (PH domain)/Phosphotyrosine-binding domain (PTB)"/>
    <property type="match status" value="3"/>
</dbReference>
<sequence length="1420" mass="163312">MSKQQPAQFTNPETPGYVGFANLPNQVHRKSVKKGFEFTLMVVGESGLGKSTLINSLFLTDLYPERIIPGAADKIERTVQIEASTVEIEERGVKLRLTVVDTPGYGDAINCRDCFKTIISYIDEQFERYLHDESGLNRRHIIDNRVHCCFYFISPFGHGLKPLDVEFMKAIHNKVNIVPVIAKADTLSLKERERLKKRILDEIEEHGIKIYHLPDAESDEDEDFKEQTRLLKASIPFCVVGSNQLIEAKGKKVRGRLYPWGVVEVENPEHNDFLKLRTMLITHMQDLQEVTQDLHYENFRSERLKRGTRKIEDEEVNKDQILLEKEAESAEFLFVMVKDLNKKKLFQLLSWLDKKFALKDFLNPHPENSGCSWKMGEIEGTYRVLQTPGSRLGAQKSSGVSTLEPGQNLLTAMASSPAKAHERDLPIKIKMLDNTVEVLDIESKCYGQTLLTEVYKHLNLIESDYFGIEFQNIQSYWIWLEPMKPVIKQVRRPKTTMLRLAVKFFPPDPGQLQEEYTRYLFALQIKRDLAEERLTCSDNTAALLVSHLLQSEIGDFDESEDREHLKTNQYLPNQEKLEGKILEFHRKHVGQTPAESDFQVLEIARKLEMYGIRFHLASDREGTKINLAVSHMGVLVFQGNTKINTFNWSKVRKLSFKRKRFLIKLHPEGPYQDTLEFLLGSRDECKNFWKICVEYHTFFRLFDQPKPKAKAVFFTRGSSFRYSGRTQKQLVDYIKDSGMKRTPYERRHSKVRASTRTSNAGVPKQSAPFTEGLRTPGSPASTAAPFHSVHSSASPASIQPMFPESSPSSLDPRAPYTRIPDKTSAAPGEEVGRKLMQQPGSPVLQGLPVDHPQLSSIVLKSPLGLAPAFQVNLNAAPQGSSPLLSPVLSDAGGARVEEDDEMKRKRYPTDKAYFIAKEILATERTYLKDLEVITVWFRSAVIKENAMPEGLMTLLFSNIDPIYEFHRGFLKEIEQRLSLWEGRSNAHVKGDYQRIGDVMLRNMRTLKEFTSYLQKHDEVLTELEKATKRLKKLEMVYKEFELQKVCYLPLNTFLLKPIQRLMHYKLILGRLCKHYTAEHRDFADCRNALKEVTEMTSQLQNSLIRLENFQKLTELQHDLIGIDNLTAPGREFIREGCLYKLTKKGLQQRMFFLFSDMLLYTSKGVTGTNQFKIHGHLSLHGMLVEESENEWSVPHCFTIYSAQKTIVVAASTRLEMGKWMEDLNVAIEMAKKSTEKSEMLLENSVCNRSNRSSDEVSVEQESEDDIHSSRSSLDRQSHHRANTTMHVCWYRNTSVSMTDHSVAVENQLSGYLLRKFKNSNGWQKLWVVFTNFCLFFYKTHQDDYPLASLPLLGYTVSCPAEADGIQKDYVFKLQFKSHVYFFRAESKYTFERWMEVIKRATSSPARSSLLLPKEKDTHTD</sequence>
<dbReference type="InterPro" id="IPR018979">
    <property type="entry name" value="FERM_N"/>
</dbReference>
<evidence type="ECO:0000256" key="3">
    <source>
        <dbReference type="ARBA" id="ARBA00004309"/>
    </source>
</evidence>
<dbReference type="PRINTS" id="PR00935">
    <property type="entry name" value="BAND41"/>
</dbReference>
<dbReference type="FunFam" id="2.30.29.30:FF:000002">
    <property type="entry name" value="Band 4.1-like protein 5 isoform 1"/>
    <property type="match status" value="1"/>
</dbReference>
<dbReference type="Gene3D" id="3.40.50.300">
    <property type="entry name" value="P-loop containing nucleotide triphosphate hydrolases"/>
    <property type="match status" value="1"/>
</dbReference>
<dbReference type="SUPFAM" id="SSF50729">
    <property type="entry name" value="PH domain-like"/>
    <property type="match status" value="3"/>
</dbReference>
<dbReference type="Pfam" id="PF00735">
    <property type="entry name" value="Septin"/>
    <property type="match status" value="1"/>
</dbReference>
<feature type="compositionally biased region" description="Basic and acidic residues" evidence="24">
    <location>
        <begin position="737"/>
        <end position="746"/>
    </location>
</feature>
<dbReference type="PANTHER" id="PTHR45858">
    <property type="entry name" value="FERM DOMAIN CONTAINING PROTEIN"/>
    <property type="match status" value="1"/>
</dbReference>
<dbReference type="Pfam" id="PF00621">
    <property type="entry name" value="RhoGEF"/>
    <property type="match status" value="1"/>
</dbReference>
<keyword evidence="30" id="KW-1185">Reference proteome</keyword>
<dbReference type="InterPro" id="IPR051835">
    <property type="entry name" value="RAC1-GEF"/>
</dbReference>
<evidence type="ECO:0000259" key="25">
    <source>
        <dbReference type="PROSITE" id="PS50003"/>
    </source>
</evidence>
<proteinExistence type="inferred from homology"/>
<dbReference type="FunFam" id="3.40.50.300:FF:000064">
    <property type="entry name" value="Septin 4"/>
    <property type="match status" value="1"/>
</dbReference>
<reference evidence="29" key="1">
    <citation type="submission" date="2019-04" db="EMBL/GenBank/DDBJ databases">
        <title>Genome assembly of Zosterops borbonicus 15179.</title>
        <authorList>
            <person name="Leroy T."/>
            <person name="Anselmetti Y."/>
            <person name="Tilak M.-K."/>
            <person name="Nabholz B."/>
        </authorList>
    </citation>
    <scope>NUCLEOTIDE SEQUENCE</scope>
    <source>
        <strain evidence="29">HGM_15179</strain>
        <tissue evidence="29">Muscle</tissue>
    </source>
</reference>
<keyword evidence="11 22" id="KW-0547">Nucleotide-binding</keyword>
<evidence type="ECO:0000256" key="6">
    <source>
        <dbReference type="ARBA" id="ARBA00022490"/>
    </source>
</evidence>
<evidence type="ECO:0000313" key="30">
    <source>
        <dbReference type="Proteomes" id="UP000796761"/>
    </source>
</evidence>
<evidence type="ECO:0000256" key="23">
    <source>
        <dbReference type="SAM" id="Coils"/>
    </source>
</evidence>
<evidence type="ECO:0000256" key="13">
    <source>
        <dbReference type="ARBA" id="ARBA00023134"/>
    </source>
</evidence>
<dbReference type="SUPFAM" id="SSF54236">
    <property type="entry name" value="Ubiquitin-like"/>
    <property type="match status" value="1"/>
</dbReference>
<dbReference type="GO" id="GO:0032154">
    <property type="term" value="C:cleavage furrow"/>
    <property type="evidence" value="ECO:0007669"/>
    <property type="project" value="UniProtKB-SubCell"/>
</dbReference>
<dbReference type="FunFam" id="1.20.80.10:FF:000005">
    <property type="entry name" value="FERM, RhoGEF and pleckstrin domain-containing protein 1"/>
    <property type="match status" value="1"/>
</dbReference>
<evidence type="ECO:0000256" key="10">
    <source>
        <dbReference type="ARBA" id="ARBA00022737"/>
    </source>
</evidence>